<dbReference type="GO" id="GO:0055085">
    <property type="term" value="P:transmembrane transport"/>
    <property type="evidence" value="ECO:0007669"/>
    <property type="project" value="InterPro"/>
</dbReference>
<dbReference type="GO" id="GO:0005886">
    <property type="term" value="C:plasma membrane"/>
    <property type="evidence" value="ECO:0007669"/>
    <property type="project" value="UniProtKB-SubCell"/>
</dbReference>
<dbReference type="AlphaFoldDB" id="A0A9Q7EWY4"/>
<dbReference type="PROSITE" id="PS50928">
    <property type="entry name" value="ABC_TM1"/>
    <property type="match status" value="1"/>
</dbReference>
<evidence type="ECO:0000259" key="6">
    <source>
        <dbReference type="PROSITE" id="PS50928"/>
    </source>
</evidence>
<keyword evidence="3 5" id="KW-1133">Transmembrane helix</keyword>
<name>A0A9Q7EWY4_9BACT</name>
<dbReference type="Gene3D" id="1.10.3720.10">
    <property type="entry name" value="MetI-like"/>
    <property type="match status" value="1"/>
</dbReference>
<protein>
    <submittedName>
        <fullName evidence="7">ABC transporter permease</fullName>
    </submittedName>
</protein>
<feature type="transmembrane region" description="Helical" evidence="5">
    <location>
        <begin position="348"/>
        <end position="374"/>
    </location>
</feature>
<reference evidence="8" key="1">
    <citation type="submission" date="2021-04" db="EMBL/GenBank/DDBJ databases">
        <title>A novel Synergistetes isolate from a pyrite-forming mixed culture.</title>
        <authorList>
            <person name="Bunk B."/>
            <person name="Sproer C."/>
            <person name="Spring S."/>
            <person name="Pester M."/>
        </authorList>
    </citation>
    <scope>NUCLEOTIDE SEQUENCE [LARGE SCALE GENOMIC DNA]</scope>
    <source>
        <strain evidence="8">J.5.4.2-T.3.5.2</strain>
    </source>
</reference>
<accession>A0A9Q7EWY4</accession>
<feature type="transmembrane region" description="Helical" evidence="5">
    <location>
        <begin position="221"/>
        <end position="242"/>
    </location>
</feature>
<evidence type="ECO:0000256" key="5">
    <source>
        <dbReference type="RuleBase" id="RU363032"/>
    </source>
</evidence>
<keyword evidence="5" id="KW-0813">Transport</keyword>
<comment type="subcellular location">
    <subcellularLocation>
        <location evidence="5">Cell membrane</location>
        <topology evidence="5">Multi-pass membrane protein</topology>
    </subcellularLocation>
    <subcellularLocation>
        <location evidence="1">Membrane</location>
        <topology evidence="1">Multi-pass membrane protein</topology>
    </subcellularLocation>
</comment>
<dbReference type="Proteomes" id="UP000671879">
    <property type="component" value="Chromosome"/>
</dbReference>
<dbReference type="EMBL" id="CP072943">
    <property type="protein sequence ID" value="QTX33638.1"/>
    <property type="molecule type" value="Genomic_DNA"/>
</dbReference>
<proteinExistence type="inferred from homology"/>
<keyword evidence="4 5" id="KW-0472">Membrane</keyword>
<evidence type="ECO:0000313" key="8">
    <source>
        <dbReference type="Proteomes" id="UP000671879"/>
    </source>
</evidence>
<evidence type="ECO:0000313" key="7">
    <source>
        <dbReference type="EMBL" id="QTX33638.1"/>
    </source>
</evidence>
<keyword evidence="8" id="KW-1185">Reference proteome</keyword>
<comment type="similarity">
    <text evidence="5">Belongs to the binding-protein-dependent transport system permease family.</text>
</comment>
<sequence>MSLLRRWSPWVLLLLALAGLSGPTLTGPAEESVAPPFSRPLWLDRTSPPTVRLRLDGHDRQVALDWQWGPPAGFSLHVSWSLPEGGRGRLLWEGAGQTLLLAELKGPGGTVSLDGRDMAFRLGLGLTPFQSAMERLLPGPGAYALRYEGDRPLSLDVAAAFPGGRWGLLGTDQRGRDVFRLFLAGINISLLIGLSATFLATLAGTTAGLLSGYLGGIVDGLLMRLADLLLALPVLPILMVLAGLWGRGLWQLVVILSLFSWMGTARTVRALTLSLREAPFVENLRALGAPTAYILGRHLLPEALPVLLATVTLGVPGAILSEAGLAFLGLSDPNLLSWGRMLHEAHGFGAFTAGAWWIIVPPGLGIVVVCLSFLDLGRFLEEKADPRLRERS</sequence>
<feature type="transmembrane region" description="Helical" evidence="5">
    <location>
        <begin position="181"/>
        <end position="209"/>
    </location>
</feature>
<feature type="transmembrane region" description="Helical" evidence="5">
    <location>
        <begin position="306"/>
        <end position="328"/>
    </location>
</feature>
<dbReference type="InterPro" id="IPR035906">
    <property type="entry name" value="MetI-like_sf"/>
</dbReference>
<evidence type="ECO:0000256" key="2">
    <source>
        <dbReference type="ARBA" id="ARBA00022692"/>
    </source>
</evidence>
<evidence type="ECO:0000256" key="1">
    <source>
        <dbReference type="ARBA" id="ARBA00004141"/>
    </source>
</evidence>
<organism evidence="7 8">
    <name type="scientific">Aminithiophilus ramosus</name>
    <dbReference type="NCBI Taxonomy" id="3029084"/>
    <lineage>
        <taxon>Bacteria</taxon>
        <taxon>Thermotogati</taxon>
        <taxon>Synergistota</taxon>
        <taxon>Synergistia</taxon>
        <taxon>Synergistales</taxon>
        <taxon>Aminithiophilaceae</taxon>
        <taxon>Aminithiophilus</taxon>
    </lineage>
</organism>
<keyword evidence="2 5" id="KW-0812">Transmembrane</keyword>
<dbReference type="PANTHER" id="PTHR43839:SF1">
    <property type="entry name" value="OPPC IN A BINDING PROTEIN-DEPENDENT TRANSPORT SYSTEM"/>
    <property type="match status" value="1"/>
</dbReference>
<gene>
    <name evidence="7" type="ORF">KAR29_01970</name>
</gene>
<evidence type="ECO:0000256" key="4">
    <source>
        <dbReference type="ARBA" id="ARBA00023136"/>
    </source>
</evidence>
<dbReference type="KEGG" id="aram:KAR29_01970"/>
<dbReference type="SUPFAM" id="SSF161098">
    <property type="entry name" value="MetI-like"/>
    <property type="match status" value="1"/>
</dbReference>
<dbReference type="InterPro" id="IPR000515">
    <property type="entry name" value="MetI-like"/>
</dbReference>
<dbReference type="PANTHER" id="PTHR43839">
    <property type="entry name" value="OPPC IN A BINDING PROTEIN-DEPENDENT TRANSPORT SYSTEM"/>
    <property type="match status" value="1"/>
</dbReference>
<feature type="domain" description="ABC transmembrane type-1" evidence="6">
    <location>
        <begin position="186"/>
        <end position="377"/>
    </location>
</feature>
<evidence type="ECO:0000256" key="3">
    <source>
        <dbReference type="ARBA" id="ARBA00022989"/>
    </source>
</evidence>
<dbReference type="CDD" id="cd06261">
    <property type="entry name" value="TM_PBP2"/>
    <property type="match status" value="1"/>
</dbReference>
<dbReference type="Pfam" id="PF00528">
    <property type="entry name" value="BPD_transp_1"/>
    <property type="match status" value="1"/>
</dbReference>